<dbReference type="EMBL" id="JAHLQK010000001">
    <property type="protein sequence ID" value="MBU5675555.1"/>
    <property type="molecule type" value="Genomic_DNA"/>
</dbReference>
<dbReference type="Proteomes" id="UP000779508">
    <property type="component" value="Unassembled WGS sequence"/>
</dbReference>
<name>A0ABS6G2B7_9FIRM</name>
<comment type="caution">
    <text evidence="2">The sequence shown here is derived from an EMBL/GenBank/DDBJ whole genome shotgun (WGS) entry which is preliminary data.</text>
</comment>
<evidence type="ECO:0000313" key="3">
    <source>
        <dbReference type="Proteomes" id="UP000779508"/>
    </source>
</evidence>
<keyword evidence="3" id="KW-1185">Reference proteome</keyword>
<keyword evidence="1" id="KW-0812">Transmembrane</keyword>
<organism evidence="2 3">
    <name type="scientific">Alkaliphilus flagellatus</name>
    <dbReference type="NCBI Taxonomy" id="2841507"/>
    <lineage>
        <taxon>Bacteria</taxon>
        <taxon>Bacillati</taxon>
        <taxon>Bacillota</taxon>
        <taxon>Clostridia</taxon>
        <taxon>Peptostreptococcales</taxon>
        <taxon>Natronincolaceae</taxon>
        <taxon>Alkaliphilus</taxon>
    </lineage>
</organism>
<proteinExistence type="predicted"/>
<evidence type="ECO:0000313" key="2">
    <source>
        <dbReference type="EMBL" id="MBU5675555.1"/>
    </source>
</evidence>
<protein>
    <recommendedName>
        <fullName evidence="4">PrgI family protein</fullName>
    </recommendedName>
</protein>
<reference evidence="2 3" key="1">
    <citation type="submission" date="2021-06" db="EMBL/GenBank/DDBJ databases">
        <authorList>
            <person name="Sun Q."/>
            <person name="Li D."/>
        </authorList>
    </citation>
    <scope>NUCLEOTIDE SEQUENCE [LARGE SCALE GENOMIC DNA]</scope>
    <source>
        <strain evidence="2 3">MSJ-5</strain>
    </source>
</reference>
<gene>
    <name evidence="2" type="ORF">KQI88_03905</name>
</gene>
<keyword evidence="1" id="KW-1133">Transmembrane helix</keyword>
<dbReference type="RefSeq" id="WP_216415024.1">
    <property type="nucleotide sequence ID" value="NZ_JAHLQK010000001.1"/>
</dbReference>
<feature type="transmembrane region" description="Helical" evidence="1">
    <location>
        <begin position="12"/>
        <end position="33"/>
    </location>
</feature>
<accession>A0ABS6G2B7</accession>
<sequence length="86" mass="9667">MVLKTDLDKKVLIFKVLTSSLAIAILLYGASAYLLNKIYYKPFTAVCYIFGIVSCEGMVRYSSIKDIGSLIKEIYIIKYGKNKDKG</sequence>
<keyword evidence="1" id="KW-0472">Membrane</keyword>
<evidence type="ECO:0008006" key="4">
    <source>
        <dbReference type="Google" id="ProtNLM"/>
    </source>
</evidence>
<evidence type="ECO:0000256" key="1">
    <source>
        <dbReference type="SAM" id="Phobius"/>
    </source>
</evidence>